<evidence type="ECO:0000256" key="1">
    <source>
        <dbReference type="SAM" id="SignalP"/>
    </source>
</evidence>
<evidence type="ECO:0000259" key="2">
    <source>
        <dbReference type="Pfam" id="PF13472"/>
    </source>
</evidence>
<keyword evidence="3" id="KW-0378">Hydrolase</keyword>
<protein>
    <submittedName>
        <fullName evidence="3">SGNH/GDSL hydrolase family protein</fullName>
        <ecNumber evidence="3">3.1.-.-</ecNumber>
    </submittedName>
</protein>
<feature type="chain" id="PRO_5046000517" evidence="1">
    <location>
        <begin position="25"/>
        <end position="247"/>
    </location>
</feature>
<keyword evidence="1" id="KW-0732">Signal</keyword>
<dbReference type="PANTHER" id="PTHR30383">
    <property type="entry name" value="THIOESTERASE 1/PROTEASE 1/LYSOPHOSPHOLIPASE L1"/>
    <property type="match status" value="1"/>
</dbReference>
<dbReference type="InterPro" id="IPR051532">
    <property type="entry name" value="Ester_Hydrolysis_Enzymes"/>
</dbReference>
<comment type="caution">
    <text evidence="3">The sequence shown here is derived from an EMBL/GenBank/DDBJ whole genome shotgun (WGS) entry which is preliminary data.</text>
</comment>
<proteinExistence type="predicted"/>
<name>A0ABU3SPA5_9MICO</name>
<evidence type="ECO:0000313" key="4">
    <source>
        <dbReference type="Proteomes" id="UP001261125"/>
    </source>
</evidence>
<gene>
    <name evidence="3" type="ORF">RWH44_10770</name>
</gene>
<dbReference type="Pfam" id="PF13472">
    <property type="entry name" value="Lipase_GDSL_2"/>
    <property type="match status" value="1"/>
</dbReference>
<dbReference type="PANTHER" id="PTHR30383:SF5">
    <property type="entry name" value="SGNH HYDROLASE-TYPE ESTERASE DOMAIN-CONTAINING PROTEIN"/>
    <property type="match status" value="1"/>
</dbReference>
<dbReference type="Gene3D" id="3.40.50.1110">
    <property type="entry name" value="SGNH hydrolase"/>
    <property type="match status" value="1"/>
</dbReference>
<dbReference type="PROSITE" id="PS51257">
    <property type="entry name" value="PROKAR_LIPOPROTEIN"/>
    <property type="match status" value="1"/>
</dbReference>
<dbReference type="RefSeq" id="WP_316004560.1">
    <property type="nucleotide sequence ID" value="NZ_JAWDIT010000003.1"/>
</dbReference>
<dbReference type="EMBL" id="JAWDIT010000003">
    <property type="protein sequence ID" value="MDU0346182.1"/>
    <property type="molecule type" value="Genomic_DNA"/>
</dbReference>
<feature type="domain" description="SGNH hydrolase-type esterase" evidence="2">
    <location>
        <begin position="68"/>
        <end position="231"/>
    </location>
</feature>
<dbReference type="Proteomes" id="UP001261125">
    <property type="component" value="Unassembled WGS sequence"/>
</dbReference>
<keyword evidence="4" id="KW-1185">Reference proteome</keyword>
<evidence type="ECO:0000313" key="3">
    <source>
        <dbReference type="EMBL" id="MDU0346182.1"/>
    </source>
</evidence>
<feature type="signal peptide" evidence="1">
    <location>
        <begin position="1"/>
        <end position="24"/>
    </location>
</feature>
<dbReference type="GO" id="GO:0016787">
    <property type="term" value="F:hydrolase activity"/>
    <property type="evidence" value="ECO:0007669"/>
    <property type="project" value="UniProtKB-KW"/>
</dbReference>
<dbReference type="EC" id="3.1.-.-" evidence="3"/>
<dbReference type="InterPro" id="IPR013830">
    <property type="entry name" value="SGNH_hydro"/>
</dbReference>
<dbReference type="InterPro" id="IPR036514">
    <property type="entry name" value="SGNH_hydro_sf"/>
</dbReference>
<dbReference type="SUPFAM" id="SSF52266">
    <property type="entry name" value="SGNH hydrolase"/>
    <property type="match status" value="1"/>
</dbReference>
<organism evidence="3 4">
    <name type="scientific">Microbacterium phycohabitans</name>
    <dbReference type="NCBI Taxonomy" id="3075993"/>
    <lineage>
        <taxon>Bacteria</taxon>
        <taxon>Bacillati</taxon>
        <taxon>Actinomycetota</taxon>
        <taxon>Actinomycetes</taxon>
        <taxon>Micrococcales</taxon>
        <taxon>Microbacteriaceae</taxon>
        <taxon>Microbacterium</taxon>
    </lineage>
</organism>
<reference evidence="3 4" key="1">
    <citation type="submission" date="2023-09" db="EMBL/GenBank/DDBJ databases">
        <title>Microbacterium fusihabitans sp. nov., Microbacterium phycihabitans sp. nov., and Microbacterium cervinum sp. nov., isolated from dried seaweeds of beach.</title>
        <authorList>
            <person name="Lee S.D."/>
        </authorList>
    </citation>
    <scope>NUCLEOTIDE SEQUENCE [LARGE SCALE GENOMIC DNA]</scope>
    <source>
        <strain evidence="3 4">KSW2-29</strain>
    </source>
</reference>
<sequence>MDSARRAWAISLMALCAGATTLLAGCAAESVDAAPVPSFAAPRLPAPTATASAAPAPAITPAPLRTVALGDSLMSGFGLDPDEAWPVMLAARGEVTMTNLACAGMGFVVQGDCGTTYAGFVPAVAALQPQLLIVESSSNDFWEDPDEIRVDTQDTVTELHDAAPDAHIVGLSTIWNDEDDVPDDTAVTSEALRDAVDAVGGTYLDLGQPLRGHPEWMQEDDVHPTPRGQRAIEQTVMSALQDAGILP</sequence>
<accession>A0ABU3SPA5</accession>